<reference evidence="2" key="1">
    <citation type="journal article" date="2020" name="Stud. Mycol.">
        <title>101 Dothideomycetes genomes: a test case for predicting lifestyles and emergence of pathogens.</title>
        <authorList>
            <person name="Haridas S."/>
            <person name="Albert R."/>
            <person name="Binder M."/>
            <person name="Bloem J."/>
            <person name="Labutti K."/>
            <person name="Salamov A."/>
            <person name="Andreopoulos B."/>
            <person name="Baker S."/>
            <person name="Barry K."/>
            <person name="Bills G."/>
            <person name="Bluhm B."/>
            <person name="Cannon C."/>
            <person name="Castanera R."/>
            <person name="Culley D."/>
            <person name="Daum C."/>
            <person name="Ezra D."/>
            <person name="Gonzalez J."/>
            <person name="Henrissat B."/>
            <person name="Kuo A."/>
            <person name="Liang C."/>
            <person name="Lipzen A."/>
            <person name="Lutzoni F."/>
            <person name="Magnuson J."/>
            <person name="Mondo S."/>
            <person name="Nolan M."/>
            <person name="Ohm R."/>
            <person name="Pangilinan J."/>
            <person name="Park H.-J."/>
            <person name="Ramirez L."/>
            <person name="Alfaro M."/>
            <person name="Sun H."/>
            <person name="Tritt A."/>
            <person name="Yoshinaga Y."/>
            <person name="Zwiers L.-H."/>
            <person name="Turgeon B."/>
            <person name="Goodwin S."/>
            <person name="Spatafora J."/>
            <person name="Crous P."/>
            <person name="Grigoriev I."/>
        </authorList>
    </citation>
    <scope>NUCLEOTIDE SEQUENCE</scope>
    <source>
        <strain evidence="2">CBS 119925</strain>
    </source>
</reference>
<keyword evidence="3" id="KW-1185">Reference proteome</keyword>
<evidence type="ECO:0000313" key="2">
    <source>
        <dbReference type="EMBL" id="KAF2749817.1"/>
    </source>
</evidence>
<gene>
    <name evidence="2" type="ORF">M011DRAFT_277680</name>
</gene>
<dbReference type="InterPro" id="IPR001810">
    <property type="entry name" value="F-box_dom"/>
</dbReference>
<sequence length="584" mass="65370">MVSALVPLPALKLSTLVPLPALKIAPYGLIHPPPLSEIVENGVHRSNQRKLTAPASTDRAPSTSLPVEILQHIYSYLTPRDLDAARRTCQTWMQASLCRTLLTAMLKRGGWWSSAEKDLTLERTRPDPEFSASFAHASFADLANGSLYPHDRSGAGLIFSTSTCGRFLLVARETLIMVYQIRGIILQPLTVAVFPRRVLSMSMDITGGRYAFAVLLEGRLGAVCELPGWLMRPDEDDTDKLEAPDTFDQVHVCGNSPTAKRVTAYEKKERLGIRIEQVCSGTLDSSTAKSVFPCVRMTYFLYRHLCSEDDPPRSVAICPQRDCVAFGCAGGFELHWTDALSGERLRKWFPLKTSSDHLYFLSPQPQFDSPKKLRLISSASHESDRPAIARKIFPLRAILRMWTDPPRRSSCDHYRAVPLSDGEHVLFTDPTSEQLFVGCDTPPGTQTELSRKIMLLSPRPGTLPRLYTAATDLSWGARVVVAFDEIIMLYTIPADLLEFSRSEERESSTVWNRERGVDDYLSWCREDRRSACAWPISIKGIQLASMPNICELTVIGEPNITVWFFLLNGEAKVWMLRNDPLPGN</sequence>
<name>A0A6A6VL07_9PLEO</name>
<evidence type="ECO:0000259" key="1">
    <source>
        <dbReference type="PROSITE" id="PS50181"/>
    </source>
</evidence>
<dbReference type="Pfam" id="PF12937">
    <property type="entry name" value="F-box-like"/>
    <property type="match status" value="1"/>
</dbReference>
<accession>A0A6A6VL07</accession>
<dbReference type="InterPro" id="IPR036047">
    <property type="entry name" value="F-box-like_dom_sf"/>
</dbReference>
<dbReference type="EMBL" id="MU006565">
    <property type="protein sequence ID" value="KAF2749817.1"/>
    <property type="molecule type" value="Genomic_DNA"/>
</dbReference>
<dbReference type="OrthoDB" id="1689567at2759"/>
<dbReference type="SUPFAM" id="SSF81383">
    <property type="entry name" value="F-box domain"/>
    <property type="match status" value="1"/>
</dbReference>
<organism evidence="2 3">
    <name type="scientific">Sporormia fimetaria CBS 119925</name>
    <dbReference type="NCBI Taxonomy" id="1340428"/>
    <lineage>
        <taxon>Eukaryota</taxon>
        <taxon>Fungi</taxon>
        <taxon>Dikarya</taxon>
        <taxon>Ascomycota</taxon>
        <taxon>Pezizomycotina</taxon>
        <taxon>Dothideomycetes</taxon>
        <taxon>Pleosporomycetidae</taxon>
        <taxon>Pleosporales</taxon>
        <taxon>Sporormiaceae</taxon>
        <taxon>Sporormia</taxon>
    </lineage>
</organism>
<dbReference type="Gene3D" id="1.20.1280.50">
    <property type="match status" value="1"/>
</dbReference>
<feature type="domain" description="F-box" evidence="1">
    <location>
        <begin position="59"/>
        <end position="109"/>
    </location>
</feature>
<proteinExistence type="predicted"/>
<dbReference type="AlphaFoldDB" id="A0A6A6VL07"/>
<dbReference type="PROSITE" id="PS50181">
    <property type="entry name" value="FBOX"/>
    <property type="match status" value="1"/>
</dbReference>
<dbReference type="Proteomes" id="UP000799440">
    <property type="component" value="Unassembled WGS sequence"/>
</dbReference>
<evidence type="ECO:0000313" key="3">
    <source>
        <dbReference type="Proteomes" id="UP000799440"/>
    </source>
</evidence>
<protein>
    <recommendedName>
        <fullName evidence="1">F-box domain-containing protein</fullName>
    </recommendedName>
</protein>